<name>A0A8A3S7U7_9EURY</name>
<evidence type="ECO:0000259" key="8">
    <source>
        <dbReference type="Pfam" id="PF00924"/>
    </source>
</evidence>
<dbReference type="PANTHER" id="PTHR30221">
    <property type="entry name" value="SMALL-CONDUCTANCE MECHANOSENSITIVE CHANNEL"/>
    <property type="match status" value="1"/>
</dbReference>
<dbReference type="Gene3D" id="2.30.30.60">
    <property type="match status" value="1"/>
</dbReference>
<evidence type="ECO:0000313" key="11">
    <source>
        <dbReference type="EMBL" id="QSZ67801.1"/>
    </source>
</evidence>
<organism evidence="11 12">
    <name type="scientific">Methanofollis aquaemaris</name>
    <dbReference type="NCBI Taxonomy" id="126734"/>
    <lineage>
        <taxon>Archaea</taxon>
        <taxon>Methanobacteriati</taxon>
        <taxon>Methanobacteriota</taxon>
        <taxon>Stenosarchaea group</taxon>
        <taxon>Methanomicrobia</taxon>
        <taxon>Methanomicrobiales</taxon>
        <taxon>Methanomicrobiaceae</taxon>
        <taxon>Methanofollis</taxon>
    </lineage>
</organism>
<dbReference type="EMBL" id="CP036172">
    <property type="protein sequence ID" value="QSZ67801.1"/>
    <property type="molecule type" value="Genomic_DNA"/>
</dbReference>
<dbReference type="InterPro" id="IPR023408">
    <property type="entry name" value="MscS_beta-dom_sf"/>
</dbReference>
<reference evidence="11" key="1">
    <citation type="journal article" date="2001" name="Int. J. Syst. Evol. Microbiol.">
        <title>Methanofollis aquaemaris sp. nov., a methanogen isolated from an aquaculture fish pond.</title>
        <authorList>
            <person name="Lai M.C."/>
            <person name="Chen S.C."/>
        </authorList>
    </citation>
    <scope>NUCLEOTIDE SEQUENCE</scope>
    <source>
        <strain evidence="11">N2F9704</strain>
    </source>
</reference>
<dbReference type="RefSeq" id="WP_265580715.1">
    <property type="nucleotide sequence ID" value="NZ_CP036172.1"/>
</dbReference>
<dbReference type="InterPro" id="IPR011066">
    <property type="entry name" value="MscS_channel_C_sf"/>
</dbReference>
<evidence type="ECO:0000256" key="5">
    <source>
        <dbReference type="ARBA" id="ARBA00022989"/>
    </source>
</evidence>
<feature type="transmembrane region" description="Helical" evidence="7">
    <location>
        <begin position="134"/>
        <end position="156"/>
    </location>
</feature>
<dbReference type="InterPro" id="IPR045275">
    <property type="entry name" value="MscS_archaea/bacteria_type"/>
</dbReference>
<dbReference type="GO" id="GO:0005886">
    <property type="term" value="C:plasma membrane"/>
    <property type="evidence" value="ECO:0007669"/>
    <property type="project" value="UniProtKB-SubCell"/>
</dbReference>
<dbReference type="InterPro" id="IPR049142">
    <property type="entry name" value="MS_channel_1st"/>
</dbReference>
<evidence type="ECO:0000259" key="9">
    <source>
        <dbReference type="Pfam" id="PF21082"/>
    </source>
</evidence>
<feature type="transmembrane region" description="Helical" evidence="7">
    <location>
        <begin position="6"/>
        <end position="27"/>
    </location>
</feature>
<gene>
    <name evidence="11" type="ORF">RJ40_09935</name>
</gene>
<dbReference type="InterPro" id="IPR010920">
    <property type="entry name" value="LSM_dom_sf"/>
</dbReference>
<evidence type="ECO:0000256" key="6">
    <source>
        <dbReference type="ARBA" id="ARBA00023136"/>
    </source>
</evidence>
<dbReference type="Pfam" id="PF00924">
    <property type="entry name" value="MS_channel_2nd"/>
    <property type="match status" value="1"/>
</dbReference>
<dbReference type="InterPro" id="IPR006685">
    <property type="entry name" value="MscS_channel_2nd"/>
</dbReference>
<dbReference type="Proteomes" id="UP001042704">
    <property type="component" value="Chromosome"/>
</dbReference>
<keyword evidence="3" id="KW-1003">Cell membrane</keyword>
<feature type="domain" description="Mechanosensitive ion channel transmembrane helices 2/3" evidence="10">
    <location>
        <begin position="134"/>
        <end position="171"/>
    </location>
</feature>
<evidence type="ECO:0000259" key="10">
    <source>
        <dbReference type="Pfam" id="PF21088"/>
    </source>
</evidence>
<dbReference type="GeneID" id="76424692"/>
<dbReference type="AlphaFoldDB" id="A0A8A3S7U7"/>
<dbReference type="SUPFAM" id="SSF82861">
    <property type="entry name" value="Mechanosensitive channel protein MscS (YggB), transmembrane region"/>
    <property type="match status" value="1"/>
</dbReference>
<dbReference type="InterPro" id="IPR049278">
    <property type="entry name" value="MS_channel_C"/>
</dbReference>
<evidence type="ECO:0000256" key="7">
    <source>
        <dbReference type="SAM" id="Phobius"/>
    </source>
</evidence>
<comment type="subcellular location">
    <subcellularLocation>
        <location evidence="1">Cell membrane</location>
        <topology evidence="1">Multi-pass membrane protein</topology>
    </subcellularLocation>
</comment>
<feature type="transmembrane region" description="Helical" evidence="7">
    <location>
        <begin position="78"/>
        <end position="105"/>
    </location>
</feature>
<keyword evidence="4 7" id="KW-0812">Transmembrane</keyword>
<evidence type="ECO:0000313" key="12">
    <source>
        <dbReference type="Proteomes" id="UP001042704"/>
    </source>
</evidence>
<dbReference type="SUPFAM" id="SSF50182">
    <property type="entry name" value="Sm-like ribonucleoproteins"/>
    <property type="match status" value="1"/>
</dbReference>
<evidence type="ECO:0000256" key="1">
    <source>
        <dbReference type="ARBA" id="ARBA00004651"/>
    </source>
</evidence>
<reference evidence="11" key="2">
    <citation type="submission" date="2019-02" db="EMBL/GenBank/DDBJ databases">
        <authorList>
            <person name="Chen S.-C."/>
            <person name="Chien H.-H."/>
            <person name="Lai M.-C."/>
        </authorList>
    </citation>
    <scope>NUCLEOTIDE SEQUENCE</scope>
    <source>
        <strain evidence="11">N2F9704</strain>
    </source>
</reference>
<comment type="similarity">
    <text evidence="2">Belongs to the MscS (TC 1.A.23) family.</text>
</comment>
<dbReference type="KEGG" id="maqe:RJ40_09935"/>
<protein>
    <submittedName>
        <fullName evidence="11">Mechanosensitive ion channel family protein</fullName>
    </submittedName>
</protein>
<accession>A0A8A3S7U7</accession>
<feature type="transmembrane region" description="Helical" evidence="7">
    <location>
        <begin position="48"/>
        <end position="66"/>
    </location>
</feature>
<dbReference type="Pfam" id="PF21082">
    <property type="entry name" value="MS_channel_3rd"/>
    <property type="match status" value="1"/>
</dbReference>
<proteinExistence type="inferred from homology"/>
<dbReference type="Pfam" id="PF21088">
    <property type="entry name" value="MS_channel_1st"/>
    <property type="match status" value="1"/>
</dbReference>
<feature type="domain" description="Mechanosensitive ion channel MscS C-terminal" evidence="9">
    <location>
        <begin position="246"/>
        <end position="333"/>
    </location>
</feature>
<evidence type="ECO:0000256" key="3">
    <source>
        <dbReference type="ARBA" id="ARBA00022475"/>
    </source>
</evidence>
<keyword evidence="12" id="KW-1185">Reference proteome</keyword>
<feature type="domain" description="Mechanosensitive ion channel MscS" evidence="8">
    <location>
        <begin position="173"/>
        <end position="239"/>
    </location>
</feature>
<evidence type="ECO:0000256" key="4">
    <source>
        <dbReference type="ARBA" id="ARBA00022692"/>
    </source>
</evidence>
<dbReference type="InterPro" id="IPR011014">
    <property type="entry name" value="MscS_channel_TM-2"/>
</dbReference>
<evidence type="ECO:0000256" key="2">
    <source>
        <dbReference type="ARBA" id="ARBA00008017"/>
    </source>
</evidence>
<dbReference type="Gene3D" id="1.10.287.1260">
    <property type="match status" value="1"/>
</dbReference>
<sequence>MDIYHSILGIVVILGGALASVVIYALYHRGIQRAERTASKLDDLFLISLGKPLIVFVLAAAVWYAFTYEITLPGEQAWVVGTTTASAFLVFLGTWAAASFVEFAFREYGREIAEKTDTDLDDHILGTLEKTAHYIIWFIGILMVLCTLNVDITPLVAGAGVAGIAVALAAQEIIGNIFAGSVIMVDQPLRVNDRVRILDHFGDVVRVGPRSTQIKTIDDLIITIPNTVVTQSVITNYARPEPKIVVNIQVPVAYGSDVEQVMSILNRVVEEAAAEEDYILTDPKPVVFFDEFGASSLNFMLRVWTNDFRMERTTRSTINREIDRRFREEGIEIPFSQIDIHIRDDGNGLSPGKTTP</sequence>
<dbReference type="PANTHER" id="PTHR30221:SF1">
    <property type="entry name" value="SMALL-CONDUCTANCE MECHANOSENSITIVE CHANNEL"/>
    <property type="match status" value="1"/>
</dbReference>
<dbReference type="SUPFAM" id="SSF82689">
    <property type="entry name" value="Mechanosensitive channel protein MscS (YggB), C-terminal domain"/>
    <property type="match status" value="1"/>
</dbReference>
<feature type="transmembrane region" description="Helical" evidence="7">
    <location>
        <begin position="162"/>
        <end position="185"/>
    </location>
</feature>
<dbReference type="Gene3D" id="3.30.70.100">
    <property type="match status" value="1"/>
</dbReference>
<dbReference type="GO" id="GO:0008381">
    <property type="term" value="F:mechanosensitive monoatomic ion channel activity"/>
    <property type="evidence" value="ECO:0007669"/>
    <property type="project" value="InterPro"/>
</dbReference>
<keyword evidence="5 7" id="KW-1133">Transmembrane helix</keyword>
<keyword evidence="6 7" id="KW-0472">Membrane</keyword>